<name>L7C9W0_RHOBT</name>
<dbReference type="AlphaFoldDB" id="L7C9W0"/>
<dbReference type="EMBL" id="AMWG01000140">
    <property type="protein sequence ID" value="ELP30833.1"/>
    <property type="molecule type" value="Genomic_DNA"/>
</dbReference>
<protein>
    <submittedName>
        <fullName evidence="1">Uncharacterized protein</fullName>
    </submittedName>
</protein>
<organism evidence="1 2">
    <name type="scientific">Rhodopirellula baltica SWK14</name>
    <dbReference type="NCBI Taxonomy" id="993516"/>
    <lineage>
        <taxon>Bacteria</taxon>
        <taxon>Pseudomonadati</taxon>
        <taxon>Planctomycetota</taxon>
        <taxon>Planctomycetia</taxon>
        <taxon>Pirellulales</taxon>
        <taxon>Pirellulaceae</taxon>
        <taxon>Rhodopirellula</taxon>
    </lineage>
</organism>
<sequence length="50" mass="5627">MMNKRTPPKSSSHLLATVHLLFTALPLEYTSSRLTQFHEITQANALDVLC</sequence>
<comment type="caution">
    <text evidence="1">The sequence shown here is derived from an EMBL/GenBank/DDBJ whole genome shotgun (WGS) entry which is preliminary data.</text>
</comment>
<reference evidence="1 2" key="1">
    <citation type="journal article" date="2013" name="Mar. Genomics">
        <title>Expression of sulfatases in Rhodopirellula baltica and the diversity of sulfatases in the genus Rhodopirellula.</title>
        <authorList>
            <person name="Wegner C.E."/>
            <person name="Richter-Heitmann T."/>
            <person name="Klindworth A."/>
            <person name="Klockow C."/>
            <person name="Richter M."/>
            <person name="Achstetter T."/>
            <person name="Glockner F.O."/>
            <person name="Harder J."/>
        </authorList>
    </citation>
    <scope>NUCLEOTIDE SEQUENCE [LARGE SCALE GENOMIC DNA]</scope>
    <source>
        <strain evidence="1 2">SWK14</strain>
    </source>
</reference>
<accession>L7C9W0</accession>
<dbReference type="PATRIC" id="fig|993516.3.peg.5443"/>
<evidence type="ECO:0000313" key="2">
    <source>
        <dbReference type="Proteomes" id="UP000010959"/>
    </source>
</evidence>
<evidence type="ECO:0000313" key="1">
    <source>
        <dbReference type="EMBL" id="ELP30833.1"/>
    </source>
</evidence>
<dbReference type="Proteomes" id="UP000010959">
    <property type="component" value="Unassembled WGS sequence"/>
</dbReference>
<gene>
    <name evidence="1" type="ORF">RBSWK_05099</name>
</gene>
<proteinExistence type="predicted"/>